<dbReference type="InterPro" id="IPR019415">
    <property type="entry name" value="FMP27_SW_RBG"/>
</dbReference>
<dbReference type="PANTHER" id="PTHR15678">
    <property type="entry name" value="ANTIGEN MLAA-22-RELATED"/>
    <property type="match status" value="1"/>
</dbReference>
<feature type="coiled-coil region" evidence="1">
    <location>
        <begin position="1645"/>
        <end position="1689"/>
    </location>
</feature>
<evidence type="ECO:0000256" key="1">
    <source>
        <dbReference type="SAM" id="Coils"/>
    </source>
</evidence>
<organism evidence="7 8">
    <name type="scientific">Maudiozyma humilis</name>
    <name type="common">Sour dough yeast</name>
    <name type="synonym">Kazachstania humilis</name>
    <dbReference type="NCBI Taxonomy" id="51915"/>
    <lineage>
        <taxon>Eukaryota</taxon>
        <taxon>Fungi</taxon>
        <taxon>Dikarya</taxon>
        <taxon>Ascomycota</taxon>
        <taxon>Saccharomycotina</taxon>
        <taxon>Saccharomycetes</taxon>
        <taxon>Saccharomycetales</taxon>
        <taxon>Saccharomycetaceae</taxon>
        <taxon>Maudiozyma</taxon>
    </lineage>
</organism>
<evidence type="ECO:0000259" key="4">
    <source>
        <dbReference type="SMART" id="SM01214"/>
    </source>
</evidence>
<keyword evidence="3" id="KW-0472">Membrane</keyword>
<evidence type="ECO:0000256" key="3">
    <source>
        <dbReference type="SAM" id="Phobius"/>
    </source>
</evidence>
<feature type="region of interest" description="Disordered" evidence="2">
    <location>
        <begin position="1711"/>
        <end position="1737"/>
    </location>
</feature>
<feature type="compositionally biased region" description="Polar residues" evidence="2">
    <location>
        <begin position="99"/>
        <end position="134"/>
    </location>
</feature>
<feature type="compositionally biased region" description="Low complexity" evidence="2">
    <location>
        <begin position="1711"/>
        <end position="1727"/>
    </location>
</feature>
<keyword evidence="3" id="KW-0812">Transmembrane</keyword>
<evidence type="ECO:0000313" key="7">
    <source>
        <dbReference type="EMBL" id="GMM57559.1"/>
    </source>
</evidence>
<keyword evidence="3" id="KW-1133">Transmembrane helix</keyword>
<gene>
    <name evidence="7" type="ORF">DAKH74_041750</name>
</gene>
<accession>A0AAV5S4D2</accession>
<feature type="transmembrane region" description="Helical" evidence="3">
    <location>
        <begin position="12"/>
        <end position="38"/>
    </location>
</feature>
<dbReference type="EMBL" id="BTGD01000013">
    <property type="protein sequence ID" value="GMM57559.1"/>
    <property type="molecule type" value="Genomic_DNA"/>
</dbReference>
<reference evidence="7 8" key="1">
    <citation type="journal article" date="2023" name="Elife">
        <title>Identification of key yeast species and microbe-microbe interactions impacting larval growth of Drosophila in the wild.</title>
        <authorList>
            <person name="Mure A."/>
            <person name="Sugiura Y."/>
            <person name="Maeda R."/>
            <person name="Honda K."/>
            <person name="Sakurai N."/>
            <person name="Takahashi Y."/>
            <person name="Watada M."/>
            <person name="Katoh T."/>
            <person name="Gotoh A."/>
            <person name="Gotoh Y."/>
            <person name="Taniguchi I."/>
            <person name="Nakamura K."/>
            <person name="Hayashi T."/>
            <person name="Katayama T."/>
            <person name="Uemura T."/>
            <person name="Hattori Y."/>
        </authorList>
    </citation>
    <scope>NUCLEOTIDE SEQUENCE [LARGE SCALE GENOMIC DNA]</scope>
    <source>
        <strain evidence="7 8">KH-74</strain>
    </source>
</reference>
<dbReference type="SMART" id="SM01214">
    <property type="entry name" value="Fmp27_GFWDK"/>
    <property type="match status" value="1"/>
</dbReference>
<sequence length="2526" mass="288867">MFQTLRQKLLESLRILVVILVLYVAVQKLLNALIFAAVRYRDANIKHFYFSHVLGTTVHGIYIQTTRFKLQVRKLHVKIGWKPSINFHGIDLQILPRPANSSGNDSRGSSAPGTPQKQSTPAFPNASGEGQSDGQPPHADRNSYFDVINETFNFSLSSRYAFLLKSMLSINTFIRLARIQLPNGDVLSFNLCTLTIVRKQDDRFVMEHFVHGLTNAQTKETVNYVGFHLSFKMTHTQLDREKLVKLAISEWHSSLKIGDAHVKLDKHIIDSQLEKNASKEPLDYLETKRLVHKRVSKIVKSLKNPLRSLNVLDIKVENLRVTYRTIASINISSIQLYLEAVNVANYDTALDILPPNKHMWGDYEISVSANSVLFNVGELSTFRIPLFNMIITTNIILHYAEDYPFNQTSLSITTNIVNPSIFSTISEITKVLKSMRSHKHTTTHNCNDKRPTGHSEDLLTAISKDLANLPNLIFEFNIANFTSTFQISENENIILKILNVQSLLGRCRTTKVKVKELVSLEGASLPGAKYHNRSSFSNFIKVVGAEFQYLKLSKDVLGRAVAIPICGFERLDFFLDEFSRTKMAVQCTLRHAYLTFDDLVVLERLHSSSAALLDMFSAKNEDCSCEPETPGASWLSRSQLQFSIKFRMKDIALSTVIASYIPATLDPLSSGKFNLSDMDRGVRILIQETILRLENTVKSLEVKDASIYRVMENEKGDTTADTIMDLAHLNVVSTVDGHITFNLPTVRFMLDTNLIWLVFYLKNVFTKYIPSRKEKHTTQHKTNTTCSPDKTRNTLRLLESTTVNIDKIIIEVKLPEDVPVLFVIDNALYCKENTSLTVSSISMLVQSAYTNSETYFHLMEINDLLVDINQIITLNIIELGTSSIRLHTEYHFKFYMVLDNIITAYKSFKQIRAAFADLTTFKRVYPSVQLPRDIPRIRLLSDKVCVNVEEDLFEQELGLILKVGILEQRERLEKLKLLQKNIKQLKTDAANNNNANDPSIRTTIRNWRTKLNENFSTLWISRIRKAKFTFHGLPSLIEESENLDFTYKFISKQETSRVASLIIEKLDAKISPPSFPVDDYHDFLYDYGKGVPKDKSYTLLILMGIDFRTDLWELKLRDYPIPVLSLPDTHTTGDIVFAEKMPERQKGLHTVFVPFVPTTTDPRYLNQNTIYGSNIIRTMNSVKTYFNIQTSVESGRPTHITWGKSLQPGFESFMLWFDYLTKPRLDPSAKVGFWDKFRFLFHGQWLYNFSEKSDLNINIKGAQDPYKIVEDGAGLTFCWSGGTALQIHGTSDPKEFLKFQSKSFKLGVRDFTAIDKFEKVLMQLDGDVTWKMGLMFEEGDLDNPGDSPRAEPAIPHYDIQLVNPEEVRDIANYDSYEGFRTNFIHMSFGVFSYAKDSSNNIYLGPLSINHFLVWWRLFSTYTSGPIRQGPLFSDLVQNKTKFTRSLFSFKYQLHLDPLTVSHMYRHFTPKTLPDQDDKTLFTGIKARLNSLKIDLHQKRIKLTHRNEKLNKSKPVWKFRIDTGEIDCTEVDLRVITAEFDKCDVSKVLSKGASPGTPIDEDMFKQNDWYRYEDYLDLNQISLGSTIPFKFDAIPLMYSPKISYFRKLNDDGYVVKYPFGKEDSHDCFIGKNHPEKAQETLALRRKEEIEEQIRSVQLSINNLQSASSKSEKKDRNISSLKKQLHELEHRLHIIHNILNDLHLSEVVSHTYSSDSSESSLHSSVSTDSNNTKDEADDPQALNLLRTHTIDSFISMRRASTVQIQSTYDNRFMVHNIQLKVDKTIRDLLLEYSSRVFERKTVSYAMTYNSIKIFQELLKNVLTTVKTHLDDLNLFSDEDIISNREFIEHFDDIVKNVPDDRFDAVDRYLFRLISPQIQIRSDLEPGSVVILSARDIEVGIIDISQIMRKSGKMLAMDLNTVVETRYCAIAKDLQLITLFKEKLLNSETRFFHKNGYGMDSWSDFWPPWIPLEICYDGTLLADHVFLKRRSMFLTFCQPNPLYFGDDDVITLSKDSKFRIGFPGLVLTSTSEQYCSVYTIIQDLLSFSSEYDEKVEKLSRVLLAEEIRNNLDKLDVSVLKDLQGHIKELLYTRAFLKQYKPDAYAKVSNDITVEIQMTTLRLTVLMTAIKKNYDAICDNSTSSGQKLTWTVGTDELIWKLFDNRSKPFITIGLSPSTFTRTETSDGINSNKVSINALNCFNQQENPVFAQLLAPYKEYRGYDESVPMIQISWIEGASIGGISSIEELVVKLQPIIFKMDNNTGNSIMEYLFPKVDAHNAERSPHENGHADPSGVSLVISPRSSDSFSNFSAVTSANKELVSWDLSSVNRRAANPTDHHKTLINPKTSTSSIFKTHEYNIDEMLKRSGTYFNVKFIKIEKTIMSVSYKGNHHLLTDVNRLTVKIPDMIYRDNLWSRDELIASIKHDVIRVVVKNMGSIIGNKFIRHKKENRSKVESDMNSIIDAEERDSNVTPTLFTEANRSNYSISLSKGSSSHSKILDFKKLAKSISQGGINDGDNEEVQAFFPAGKS</sequence>
<dbReference type="PANTHER" id="PTHR15678:SF6">
    <property type="entry name" value="BRIDGE-LIKE LIPID TRANSFER PROTEIN FAMILY MEMBER 2"/>
    <property type="match status" value="1"/>
</dbReference>
<evidence type="ECO:0000259" key="5">
    <source>
        <dbReference type="SMART" id="SM01215"/>
    </source>
</evidence>
<feature type="domain" description="FMP27 WPPW motif-containing RBG unit" evidence="6">
    <location>
        <begin position="1483"/>
        <end position="1972"/>
    </location>
</feature>
<feature type="domain" description="FMP27/BLTP2/Hobbit GFWDK motif-containing RBG unit" evidence="4">
    <location>
        <begin position="1118"/>
        <end position="1268"/>
    </location>
</feature>
<keyword evidence="1" id="KW-0175">Coiled coil</keyword>
<proteinExistence type="predicted"/>
<evidence type="ECO:0000256" key="2">
    <source>
        <dbReference type="SAM" id="MobiDB-lite"/>
    </source>
</evidence>
<dbReference type="InterPro" id="IPR019449">
    <property type="entry name" value="FMP27_WPPW_RBG"/>
</dbReference>
<dbReference type="InterPro" id="IPR045167">
    <property type="entry name" value="Hobbit"/>
</dbReference>
<dbReference type="Pfam" id="PF10344">
    <property type="entry name" value="Hobbit"/>
    <property type="match status" value="1"/>
</dbReference>
<comment type="caution">
    <text evidence="7">The sequence shown here is derived from an EMBL/GenBank/DDBJ whole genome shotgun (WGS) entry which is preliminary data.</text>
</comment>
<feature type="coiled-coil region" evidence="1">
    <location>
        <begin position="968"/>
        <end position="995"/>
    </location>
</feature>
<feature type="region of interest" description="Disordered" evidence="2">
    <location>
        <begin position="99"/>
        <end position="140"/>
    </location>
</feature>
<protein>
    <submittedName>
        <fullName evidence="7">Uncharacterized protein</fullName>
    </submittedName>
</protein>
<evidence type="ECO:0000259" key="6">
    <source>
        <dbReference type="SMART" id="SM01216"/>
    </source>
</evidence>
<dbReference type="SMART" id="SM01215">
    <property type="entry name" value="Fmp27_SW"/>
    <property type="match status" value="1"/>
</dbReference>
<keyword evidence="8" id="KW-1185">Reference proteome</keyword>
<feature type="domain" description="FMP27 SW motif-containing RBG unit" evidence="5">
    <location>
        <begin position="1006"/>
        <end position="1100"/>
    </location>
</feature>
<name>A0AAV5S4D2_MAUHU</name>
<evidence type="ECO:0000313" key="8">
    <source>
        <dbReference type="Proteomes" id="UP001377567"/>
    </source>
</evidence>
<dbReference type="SMART" id="SM01216">
    <property type="entry name" value="Fmp27_WPPW"/>
    <property type="match status" value="1"/>
</dbReference>
<dbReference type="Proteomes" id="UP001377567">
    <property type="component" value="Unassembled WGS sequence"/>
</dbReference>
<dbReference type="InterPro" id="IPR019441">
    <property type="entry name" value="FMP27/BLTP2/Hobbit_GFWDK_RBG"/>
</dbReference>